<protein>
    <recommendedName>
        <fullName evidence="6">Cysteine dioxygenase</fullName>
    </recommendedName>
</protein>
<dbReference type="GO" id="GO:0046872">
    <property type="term" value="F:metal ion binding"/>
    <property type="evidence" value="ECO:0007669"/>
    <property type="project" value="UniProtKB-KW"/>
</dbReference>
<name>A0A2V2VGW5_TRYCR</name>
<dbReference type="EMBL" id="PRFA01000030">
    <property type="protein sequence ID" value="PWU93593.1"/>
    <property type="molecule type" value="Genomic_DNA"/>
</dbReference>
<keyword evidence="2" id="KW-0560">Oxidoreductase</keyword>
<keyword evidence="3" id="KW-0408">Iron</keyword>
<dbReference type="VEuPathDB" id="TriTrypDB:TCDM_01935"/>
<comment type="caution">
    <text evidence="4">The sequence shown here is derived from an EMBL/GenBank/DDBJ whole genome shotgun (WGS) entry which is preliminary data.</text>
</comment>
<dbReference type="Pfam" id="PF07847">
    <property type="entry name" value="PCO_ADO"/>
    <property type="match status" value="1"/>
</dbReference>
<dbReference type="VEuPathDB" id="TriTrypDB:TcBrA4_0087540"/>
<proteinExistence type="predicted"/>
<dbReference type="CDD" id="cd20289">
    <property type="entry name" value="cupin_ADO"/>
    <property type="match status" value="1"/>
</dbReference>
<dbReference type="VEuPathDB" id="TriTrypDB:C3747_54g245"/>
<dbReference type="PANTHER" id="PTHR22966">
    <property type="entry name" value="2-AMINOETHANETHIOL DIOXYGENASE"/>
    <property type="match status" value="1"/>
</dbReference>
<evidence type="ECO:0000256" key="2">
    <source>
        <dbReference type="ARBA" id="ARBA00023002"/>
    </source>
</evidence>
<evidence type="ECO:0000256" key="3">
    <source>
        <dbReference type="ARBA" id="ARBA00023004"/>
    </source>
</evidence>
<dbReference type="VEuPathDB" id="TriTrypDB:C4B63_30g280"/>
<dbReference type="AlphaFoldDB" id="A0A2V2VGW5"/>
<dbReference type="VEuPathDB" id="TriTrypDB:TCSYLVIO_001919"/>
<dbReference type="SUPFAM" id="SSF51182">
    <property type="entry name" value="RmlC-like cupins"/>
    <property type="match status" value="1"/>
</dbReference>
<evidence type="ECO:0000313" key="5">
    <source>
        <dbReference type="Proteomes" id="UP000246121"/>
    </source>
</evidence>
<accession>A0A2V2VGW5</accession>
<dbReference type="PANTHER" id="PTHR22966:SF61">
    <property type="entry name" value="2-AMINOETHANETHIOL DIOXYGENASE"/>
    <property type="match status" value="1"/>
</dbReference>
<evidence type="ECO:0000313" key="4">
    <source>
        <dbReference type="EMBL" id="PWU93593.1"/>
    </source>
</evidence>
<gene>
    <name evidence="4" type="ORF">C4B63_30g280</name>
</gene>
<dbReference type="Proteomes" id="UP000246121">
    <property type="component" value="Unassembled WGS sequence"/>
</dbReference>
<sequence>MMLNFKTVLQRKGGQFCSASITKALAQLTLLDLKSYVSEEAAQRCMADCNTAISEHAFSLHDALHSSGPNCWKGKFDGRVGCSTLYETDDIALCWFVVPPGGVLPLHDHCTMVVWQRILFGRIHITSLDWAQGFEPVDTQLCNRRGGEAIVVFSGTSEARSNASSPASLVTSFGPHEGGVLHEIENESTEPALFVNVMTPPYNKPPNNIECMYYSLSRLDGGRATPLESQSDAACRERLTVGQRVLLTPRPTVGKMPMNVFIPIQSPW</sequence>
<keyword evidence="1" id="KW-0479">Metal-binding</keyword>
<dbReference type="GO" id="GO:0016702">
    <property type="term" value="F:oxidoreductase activity, acting on single donors with incorporation of molecular oxygen, incorporation of two atoms of oxygen"/>
    <property type="evidence" value="ECO:0007669"/>
    <property type="project" value="InterPro"/>
</dbReference>
<organism evidence="4 5">
    <name type="scientific">Trypanosoma cruzi</name>
    <dbReference type="NCBI Taxonomy" id="5693"/>
    <lineage>
        <taxon>Eukaryota</taxon>
        <taxon>Discoba</taxon>
        <taxon>Euglenozoa</taxon>
        <taxon>Kinetoplastea</taxon>
        <taxon>Metakinetoplastina</taxon>
        <taxon>Trypanosomatida</taxon>
        <taxon>Trypanosomatidae</taxon>
        <taxon>Trypanosoma</taxon>
        <taxon>Schizotrypanum</taxon>
    </lineage>
</organism>
<dbReference type="InterPro" id="IPR012864">
    <property type="entry name" value="PCO/ADO"/>
</dbReference>
<dbReference type="VEuPathDB" id="TriTrypDB:ECC02_008657"/>
<dbReference type="VEuPathDB" id="TriTrypDB:TcYC6_0045400"/>
<dbReference type="VEuPathDB" id="TriTrypDB:BCY84_16382"/>
<dbReference type="VEuPathDB" id="TriTrypDB:TcG_06632"/>
<reference evidence="4 5" key="1">
    <citation type="journal article" date="2018" name="Microb. Genom.">
        <title>Expanding an expanded genome: long-read sequencing of Trypanosoma cruzi.</title>
        <authorList>
            <person name="Berna L."/>
            <person name="Rodriguez M."/>
            <person name="Chiribao M.L."/>
            <person name="Parodi-Talice A."/>
            <person name="Pita S."/>
            <person name="Rijo G."/>
            <person name="Alvarez-Valin F."/>
            <person name="Robello C."/>
        </authorList>
    </citation>
    <scope>NUCLEOTIDE SEQUENCE [LARGE SCALE GENOMIC DNA]</scope>
    <source>
        <strain evidence="4 5">Dm28c</strain>
    </source>
</reference>
<evidence type="ECO:0000256" key="1">
    <source>
        <dbReference type="ARBA" id="ARBA00022723"/>
    </source>
</evidence>
<evidence type="ECO:0008006" key="6">
    <source>
        <dbReference type="Google" id="ProtNLM"/>
    </source>
</evidence>
<dbReference type="VEuPathDB" id="TriTrypDB:TcCL_NonESM05556"/>
<dbReference type="VEuPathDB" id="TriTrypDB:Tc_MARK_705"/>
<dbReference type="Gene3D" id="2.60.120.10">
    <property type="entry name" value="Jelly Rolls"/>
    <property type="match status" value="1"/>
</dbReference>
<dbReference type="InterPro" id="IPR011051">
    <property type="entry name" value="RmlC_Cupin_sf"/>
</dbReference>
<dbReference type="InterPro" id="IPR014710">
    <property type="entry name" value="RmlC-like_jellyroll"/>
</dbReference>
<dbReference type="VEuPathDB" id="TriTrypDB:TcCLB.508173.129"/>